<evidence type="ECO:0000313" key="6">
    <source>
        <dbReference type="Proteomes" id="UP000001662"/>
    </source>
</evidence>
<gene>
    <name evidence="5" type="ordered locus">Closa_1145</name>
</gene>
<evidence type="ECO:0000256" key="2">
    <source>
        <dbReference type="ARBA" id="ARBA00023125"/>
    </source>
</evidence>
<dbReference type="OrthoDB" id="384891at2"/>
<dbReference type="HOGENOM" id="CLU_083287_29_1_9"/>
<dbReference type="Pfam" id="PF12802">
    <property type="entry name" value="MarR_2"/>
    <property type="match status" value="1"/>
</dbReference>
<name>D9R7M9_LACSW</name>
<dbReference type="GO" id="GO:0003700">
    <property type="term" value="F:DNA-binding transcription factor activity"/>
    <property type="evidence" value="ECO:0007669"/>
    <property type="project" value="InterPro"/>
</dbReference>
<dbReference type="RefSeq" id="WP_013271853.1">
    <property type="nucleotide sequence ID" value="NC_014376.1"/>
</dbReference>
<dbReference type="STRING" id="610130.Closa_1145"/>
<dbReference type="PANTHER" id="PTHR42756:SF1">
    <property type="entry name" value="TRANSCRIPTIONAL REPRESSOR OF EMRAB OPERON"/>
    <property type="match status" value="1"/>
</dbReference>
<dbReference type="EMBL" id="CP002109">
    <property type="protein sequence ID" value="ADL03758.1"/>
    <property type="molecule type" value="Genomic_DNA"/>
</dbReference>
<dbReference type="SMART" id="SM00347">
    <property type="entry name" value="HTH_MARR"/>
    <property type="match status" value="1"/>
</dbReference>
<dbReference type="GO" id="GO:0003677">
    <property type="term" value="F:DNA binding"/>
    <property type="evidence" value="ECO:0007669"/>
    <property type="project" value="UniProtKB-KW"/>
</dbReference>
<dbReference type="InterPro" id="IPR036388">
    <property type="entry name" value="WH-like_DNA-bd_sf"/>
</dbReference>
<dbReference type="InterPro" id="IPR000835">
    <property type="entry name" value="HTH_MarR-typ"/>
</dbReference>
<dbReference type="PRINTS" id="PR00598">
    <property type="entry name" value="HTHMARR"/>
</dbReference>
<dbReference type="SUPFAM" id="SSF46785">
    <property type="entry name" value="Winged helix' DNA-binding domain"/>
    <property type="match status" value="1"/>
</dbReference>
<keyword evidence="2" id="KW-0238">DNA-binding</keyword>
<evidence type="ECO:0000313" key="5">
    <source>
        <dbReference type="EMBL" id="ADL03758.1"/>
    </source>
</evidence>
<dbReference type="eggNOG" id="COG1846">
    <property type="taxonomic scope" value="Bacteria"/>
</dbReference>
<reference evidence="5" key="1">
    <citation type="submission" date="2010-07" db="EMBL/GenBank/DDBJ databases">
        <title>Complete sequence of Clostridium saccharolyticum WM1.</title>
        <authorList>
            <consortium name="US DOE Joint Genome Institute"/>
            <person name="Lucas S."/>
            <person name="Copeland A."/>
            <person name="Lapidus A."/>
            <person name="Cheng J.-F."/>
            <person name="Bruce D."/>
            <person name="Goodwin L."/>
            <person name="Pitluck S."/>
            <person name="Chertkov O."/>
            <person name="Detter J.C."/>
            <person name="Han C."/>
            <person name="Tapia R."/>
            <person name="Land M."/>
            <person name="Hauser L."/>
            <person name="Chang Y.-J."/>
            <person name="Jeffries C."/>
            <person name="Kyrpides N."/>
            <person name="Ivanova N."/>
            <person name="Mikhailova N."/>
            <person name="Mouttaki H."/>
            <person name="Lin L."/>
            <person name="Zhou J."/>
            <person name="Hemme C.L."/>
            <person name="Woyke T."/>
        </authorList>
    </citation>
    <scope>NUCLEOTIDE SEQUENCE [LARGE SCALE GENOMIC DNA]</scope>
    <source>
        <strain evidence="5">WM1</strain>
    </source>
</reference>
<dbReference type="PaxDb" id="610130-Closa_1145"/>
<sequence length="142" mass="16308">MEKNMRIGLVVRILANQIGREFDYQISKLPGDITGLQGRVISFVMDKSEDVFQRDIEKELDIRRSTATALLQLMEKKGLLTREAVSDDARLKKIVLTEKSLGIHNQIKNFLDQVERQLIKGLTDDEINTFFSVMKKISNNIK</sequence>
<dbReference type="KEGG" id="csh:Closa_1145"/>
<accession>D9R7M9</accession>
<proteinExistence type="predicted"/>
<protein>
    <submittedName>
        <fullName evidence="5">Transcriptional regulator, MarR family</fullName>
    </submittedName>
</protein>
<dbReference type="PANTHER" id="PTHR42756">
    <property type="entry name" value="TRANSCRIPTIONAL REGULATOR, MARR"/>
    <property type="match status" value="1"/>
</dbReference>
<organism evidence="5 6">
    <name type="scientific">Lacrimispora saccharolytica (strain ATCC 35040 / DSM 2544 / NRCC 2533 / WM1)</name>
    <name type="common">Clostridium saccharolyticum</name>
    <dbReference type="NCBI Taxonomy" id="610130"/>
    <lineage>
        <taxon>Bacteria</taxon>
        <taxon>Bacillati</taxon>
        <taxon>Bacillota</taxon>
        <taxon>Clostridia</taxon>
        <taxon>Lachnospirales</taxon>
        <taxon>Lachnospiraceae</taxon>
        <taxon>Lacrimispora</taxon>
    </lineage>
</organism>
<dbReference type="Proteomes" id="UP000001662">
    <property type="component" value="Chromosome"/>
</dbReference>
<keyword evidence="6" id="KW-1185">Reference proteome</keyword>
<evidence type="ECO:0000256" key="3">
    <source>
        <dbReference type="ARBA" id="ARBA00023163"/>
    </source>
</evidence>
<feature type="domain" description="HTH marR-type" evidence="4">
    <location>
        <begin position="1"/>
        <end position="139"/>
    </location>
</feature>
<dbReference type="InterPro" id="IPR036390">
    <property type="entry name" value="WH_DNA-bd_sf"/>
</dbReference>
<keyword evidence="3" id="KW-0804">Transcription</keyword>
<evidence type="ECO:0000256" key="1">
    <source>
        <dbReference type="ARBA" id="ARBA00023015"/>
    </source>
</evidence>
<dbReference type="PROSITE" id="PS50995">
    <property type="entry name" value="HTH_MARR_2"/>
    <property type="match status" value="1"/>
</dbReference>
<evidence type="ECO:0000259" key="4">
    <source>
        <dbReference type="PROSITE" id="PS50995"/>
    </source>
</evidence>
<dbReference type="Gene3D" id="1.10.10.10">
    <property type="entry name" value="Winged helix-like DNA-binding domain superfamily/Winged helix DNA-binding domain"/>
    <property type="match status" value="1"/>
</dbReference>
<keyword evidence="1" id="KW-0805">Transcription regulation</keyword>
<dbReference type="AlphaFoldDB" id="D9R7M9"/>